<dbReference type="CDD" id="cd17589">
    <property type="entry name" value="REC_TPR"/>
    <property type="match status" value="1"/>
</dbReference>
<organism evidence="9 10">
    <name type="scientific">Uliginosibacterium sediminicola</name>
    <dbReference type="NCBI Taxonomy" id="2024550"/>
    <lineage>
        <taxon>Bacteria</taxon>
        <taxon>Pseudomonadati</taxon>
        <taxon>Pseudomonadota</taxon>
        <taxon>Betaproteobacteria</taxon>
        <taxon>Rhodocyclales</taxon>
        <taxon>Zoogloeaceae</taxon>
        <taxon>Uliginosibacterium</taxon>
    </lineage>
</organism>
<dbReference type="PANTHER" id="PTHR48111">
    <property type="entry name" value="REGULATOR OF RPOS"/>
    <property type="match status" value="1"/>
</dbReference>
<feature type="domain" description="Response regulatory" evidence="8">
    <location>
        <begin position="9"/>
        <end position="128"/>
    </location>
</feature>
<evidence type="ECO:0000256" key="7">
    <source>
        <dbReference type="PROSITE-ProRule" id="PRU00339"/>
    </source>
</evidence>
<dbReference type="PROSITE" id="PS50005">
    <property type="entry name" value="TPR"/>
    <property type="match status" value="1"/>
</dbReference>
<dbReference type="InterPro" id="IPR039420">
    <property type="entry name" value="WalR-like"/>
</dbReference>
<evidence type="ECO:0000256" key="5">
    <source>
        <dbReference type="ARBA" id="ARBA00023163"/>
    </source>
</evidence>
<evidence type="ECO:0000256" key="1">
    <source>
        <dbReference type="ARBA" id="ARBA00022553"/>
    </source>
</evidence>
<evidence type="ECO:0000256" key="4">
    <source>
        <dbReference type="ARBA" id="ARBA00023125"/>
    </source>
</evidence>
<dbReference type="SUPFAM" id="SSF52172">
    <property type="entry name" value="CheY-like"/>
    <property type="match status" value="1"/>
</dbReference>
<dbReference type="RefSeq" id="WP_345919852.1">
    <property type="nucleotide sequence ID" value="NZ_JBDIVE010000005.1"/>
</dbReference>
<dbReference type="PROSITE" id="PS50110">
    <property type="entry name" value="RESPONSE_REGULATORY"/>
    <property type="match status" value="1"/>
</dbReference>
<keyword evidence="10" id="KW-1185">Reference proteome</keyword>
<evidence type="ECO:0000256" key="3">
    <source>
        <dbReference type="ARBA" id="ARBA00023015"/>
    </source>
</evidence>
<gene>
    <name evidence="9" type="ORF">ABDB84_11395</name>
</gene>
<dbReference type="SMART" id="SM00448">
    <property type="entry name" value="REC"/>
    <property type="match status" value="1"/>
</dbReference>
<evidence type="ECO:0000259" key="8">
    <source>
        <dbReference type="PROSITE" id="PS50110"/>
    </source>
</evidence>
<dbReference type="Proteomes" id="UP001410394">
    <property type="component" value="Unassembled WGS sequence"/>
</dbReference>
<evidence type="ECO:0000256" key="2">
    <source>
        <dbReference type="ARBA" id="ARBA00023012"/>
    </source>
</evidence>
<dbReference type="InterPro" id="IPR011990">
    <property type="entry name" value="TPR-like_helical_dom_sf"/>
</dbReference>
<reference evidence="9 10" key="1">
    <citation type="journal article" date="2018" name="Int. J. Syst. Evol. Microbiol.">
        <title>Uliginosibacterium sediminicola sp. nov., isolated from freshwater sediment.</title>
        <authorList>
            <person name="Hwang W.M."/>
            <person name="Kim S.M."/>
            <person name="Kang K."/>
            <person name="Ahn T.Y."/>
        </authorList>
    </citation>
    <scope>NUCLEOTIDE SEQUENCE [LARGE SCALE GENOMIC DNA]</scope>
    <source>
        <strain evidence="9 10">M1-21</strain>
    </source>
</reference>
<keyword evidence="5" id="KW-0804">Transcription</keyword>
<dbReference type="Gene3D" id="1.25.40.10">
    <property type="entry name" value="Tetratricopeptide repeat domain"/>
    <property type="match status" value="2"/>
</dbReference>
<dbReference type="EMBL" id="JBDIVE010000005">
    <property type="protein sequence ID" value="MEN3069085.1"/>
    <property type="molecule type" value="Genomic_DNA"/>
</dbReference>
<evidence type="ECO:0000313" key="9">
    <source>
        <dbReference type="EMBL" id="MEN3069085.1"/>
    </source>
</evidence>
<dbReference type="InterPro" id="IPR019734">
    <property type="entry name" value="TPR_rpt"/>
</dbReference>
<comment type="caution">
    <text evidence="6">Lacks conserved residue(s) required for the propagation of feature annotation.</text>
</comment>
<keyword evidence="4" id="KW-0238">DNA-binding</keyword>
<keyword evidence="7" id="KW-0802">TPR repeat</keyword>
<keyword evidence="2" id="KW-0902">Two-component regulatory system</keyword>
<comment type="caution">
    <text evidence="9">The sequence shown here is derived from an EMBL/GenBank/DDBJ whole genome shotgun (WGS) entry which is preliminary data.</text>
</comment>
<name>A0ABU9YZD8_9RHOO</name>
<proteinExistence type="predicted"/>
<dbReference type="Pfam" id="PF00072">
    <property type="entry name" value="Response_reg"/>
    <property type="match status" value="1"/>
</dbReference>
<dbReference type="Pfam" id="PF14559">
    <property type="entry name" value="TPR_19"/>
    <property type="match status" value="1"/>
</dbReference>
<dbReference type="PANTHER" id="PTHR48111:SF1">
    <property type="entry name" value="TWO-COMPONENT RESPONSE REGULATOR ORR33"/>
    <property type="match status" value="1"/>
</dbReference>
<protein>
    <submittedName>
        <fullName evidence="9">Tetratricopeptide repeat protein</fullName>
    </submittedName>
</protein>
<accession>A0ABU9YZD8</accession>
<dbReference type="InterPro" id="IPR011006">
    <property type="entry name" value="CheY-like_superfamily"/>
</dbReference>
<keyword evidence="3" id="KW-0805">Transcription regulation</keyword>
<dbReference type="Gene3D" id="3.40.50.2300">
    <property type="match status" value="1"/>
</dbReference>
<keyword evidence="1" id="KW-0597">Phosphoprotein</keyword>
<dbReference type="InterPro" id="IPR001789">
    <property type="entry name" value="Sig_transdc_resp-reg_receiver"/>
</dbReference>
<sequence length="542" mass="59973">MPQALDEISVMIVDSQPSMRSQLRAMLGICGITNIALSVSAGAAIRKLRESTYDIILCEYHLGEGQDGQHLLEDLRNHQVIPLSTIFIMITGESAYERVVSAVELAPNDYVLKPFSADILLDRLAKALTKRDVFLPTYKRIEAGNLLDAIEVCKRDEVENPAYLIDFLRLRAELYLATSQTDLSQEIYQRVVEMRAVPWAKLGLAKTQYLQKRYDEAQEGFNGLIAENANYMDAYDWLARTREAMGELESAQETLQAAIRVSPHTTRRLRKLGEVSNELGDHTTAAKTMAEVVRKGKYSDFRDPEDHVQLIKAHLGQGDTKSASAAIHDLERSMNGLPKTPLCKALSSALVATKNGDTAAAAAALDEAAKHSPSDLGTSTGLKKDLARVCIEHKRDDQAAGVIMDIMRHAADDSAVEDIKNLLVDLGRPELGEELATQIRGEVKNLMSEGAQLAAKGDYTGAVMQMRQAATRLPGNTNVLFNAALALLKYIENVEWEASYAQEARNYIERVRKQDPGNERLKLLTNYFHALLKKNGVRPGDL</sequence>
<feature type="repeat" description="TPR" evidence="7">
    <location>
        <begin position="232"/>
        <end position="265"/>
    </location>
</feature>
<dbReference type="Pfam" id="PF13432">
    <property type="entry name" value="TPR_16"/>
    <property type="match status" value="1"/>
</dbReference>
<evidence type="ECO:0000256" key="6">
    <source>
        <dbReference type="PROSITE-ProRule" id="PRU00169"/>
    </source>
</evidence>
<evidence type="ECO:0000313" key="10">
    <source>
        <dbReference type="Proteomes" id="UP001410394"/>
    </source>
</evidence>
<dbReference type="SUPFAM" id="SSF48452">
    <property type="entry name" value="TPR-like"/>
    <property type="match status" value="2"/>
</dbReference>